<dbReference type="STRING" id="1504633.A0A2T7E3K0"/>
<name>A0A2T7E3K0_9POAL</name>
<keyword evidence="1" id="KW-0472">Membrane</keyword>
<feature type="transmembrane region" description="Helical" evidence="1">
    <location>
        <begin position="334"/>
        <end position="354"/>
    </location>
</feature>
<dbReference type="EMBL" id="CM009752">
    <property type="protein sequence ID" value="PUZ62370.1"/>
    <property type="molecule type" value="Genomic_DNA"/>
</dbReference>
<feature type="transmembrane region" description="Helical" evidence="1">
    <location>
        <begin position="20"/>
        <end position="40"/>
    </location>
</feature>
<feature type="transmembrane region" description="Helical" evidence="1">
    <location>
        <begin position="85"/>
        <end position="104"/>
    </location>
</feature>
<accession>A0A2T7E3K0</accession>
<feature type="transmembrane region" description="Helical" evidence="1">
    <location>
        <begin position="374"/>
        <end position="392"/>
    </location>
</feature>
<dbReference type="AlphaFoldDB" id="A0A2T7E3K0"/>
<keyword evidence="4" id="KW-1185">Reference proteome</keyword>
<protein>
    <recommendedName>
        <fullName evidence="2">DUF4220 domain-containing protein</fullName>
    </recommendedName>
</protein>
<gene>
    <name evidence="3" type="ORF">GQ55_4G351900</name>
</gene>
<dbReference type="Pfam" id="PF04578">
    <property type="entry name" value="DUF594"/>
    <property type="match status" value="1"/>
</dbReference>
<dbReference type="InterPro" id="IPR007658">
    <property type="entry name" value="DUF594"/>
</dbReference>
<evidence type="ECO:0000256" key="1">
    <source>
        <dbReference type="SAM" id="Phobius"/>
    </source>
</evidence>
<dbReference type="Gramene" id="PUZ62370">
    <property type="protein sequence ID" value="PUZ62370"/>
    <property type="gene ID" value="GQ55_4G351900"/>
</dbReference>
<evidence type="ECO:0000259" key="2">
    <source>
        <dbReference type="Pfam" id="PF13968"/>
    </source>
</evidence>
<dbReference type="InterPro" id="IPR025315">
    <property type="entry name" value="DUF4220"/>
</dbReference>
<dbReference type="Pfam" id="PF13968">
    <property type="entry name" value="DUF4220"/>
    <property type="match status" value="1"/>
</dbReference>
<dbReference type="OrthoDB" id="663145at2759"/>
<evidence type="ECO:0000313" key="3">
    <source>
        <dbReference type="EMBL" id="PUZ62370.1"/>
    </source>
</evidence>
<dbReference type="Proteomes" id="UP000244336">
    <property type="component" value="Chromosome 4"/>
</dbReference>
<dbReference type="PANTHER" id="PTHR31325">
    <property type="entry name" value="OS01G0798800 PROTEIN-RELATED"/>
    <property type="match status" value="1"/>
</dbReference>
<organism evidence="3 4">
    <name type="scientific">Panicum hallii var. hallii</name>
    <dbReference type="NCBI Taxonomy" id="1504633"/>
    <lineage>
        <taxon>Eukaryota</taxon>
        <taxon>Viridiplantae</taxon>
        <taxon>Streptophyta</taxon>
        <taxon>Embryophyta</taxon>
        <taxon>Tracheophyta</taxon>
        <taxon>Spermatophyta</taxon>
        <taxon>Magnoliopsida</taxon>
        <taxon>Liliopsida</taxon>
        <taxon>Poales</taxon>
        <taxon>Poaceae</taxon>
        <taxon>PACMAD clade</taxon>
        <taxon>Panicoideae</taxon>
        <taxon>Panicodae</taxon>
        <taxon>Paniceae</taxon>
        <taxon>Panicinae</taxon>
        <taxon>Panicum</taxon>
        <taxon>Panicum sect. Panicum</taxon>
    </lineage>
</organism>
<evidence type="ECO:0000313" key="4">
    <source>
        <dbReference type="Proteomes" id="UP000244336"/>
    </source>
</evidence>
<keyword evidence="1" id="KW-0812">Transmembrane</keyword>
<feature type="transmembrane region" description="Helical" evidence="1">
    <location>
        <begin position="52"/>
        <end position="73"/>
    </location>
</feature>
<feature type="transmembrane region" description="Helical" evidence="1">
    <location>
        <begin position="138"/>
        <end position="157"/>
    </location>
</feature>
<keyword evidence="1" id="KW-1133">Transmembrane helix</keyword>
<proteinExistence type="predicted"/>
<sequence>MGIRNSTTTFAQSWSSTRGRLVRVEVLVLFSAFIWILVELLGSRRRRHSHGFFRFFVWAVYTLFTVLGPYAIGLLQDGPFRDQTFVLWGSILLLIQVSADSLSVYSIHDIEQRKRVLVQHVLQIVLVLWLIVNSKGHNTCYTATIWIFWIQSVILTYRKSGVLSNASKKGGLLKQSKVVADYMMIEHEQIPPDVAPNPKTMEGYRYIFHGEEEVASLLPTAPEYRLGFGQVPGIKCTTIDSVWRWIESQDVLTTGAVETIKDVALSFSLFKLLKRRLCGYRIGEAGRAKTLDFVLNGLISEEGNYVRAFVVIEKELAFLYDFLYTRYDTKNPMYWCLTFVNVVVIVTVWNSISGAFSRHYHRSNLEQRVHGTDVTRWVTIVLLIIVLVLSFLPPTMDRRWDVVDELHRYKQPTWGTAMSHISRNDEARILWQRAFGQYSLLLDFDYHSWNVLPLLSLGLVGKTREGQKAGRKTMLTREIIERVLSGFKESNGQLHDGQSALARNQLLSQFSWACTLPTNIHNILVWHIGTTIAMDGHPVPRTGDHRVAKTLSDYCAYLVAFVPDMLPGHGYDTQRIFDAVVMEARKSLTGCDTVSSRCEKLTMMALASDSSCTILELGGRLGRELRGVVPEARRWKVLADFWAEFILFLAPSSNVEIHAEKLAAGGEFMTHLWALLTHAGILERPSTTDGVGGGEGHSPIRCPGCAMLGRNWHGMERNMVQFPANPSQYTSNRNKTLVGIQQSHKYLILLQLMH</sequence>
<feature type="domain" description="DUF4220" evidence="2">
    <location>
        <begin position="58"/>
        <end position="441"/>
    </location>
</feature>
<reference evidence="3 4" key="1">
    <citation type="submission" date="2018-04" db="EMBL/GenBank/DDBJ databases">
        <title>WGS assembly of Panicum hallii var. hallii HAL2.</title>
        <authorList>
            <person name="Lovell J."/>
            <person name="Jenkins J."/>
            <person name="Lowry D."/>
            <person name="Mamidi S."/>
            <person name="Sreedasyam A."/>
            <person name="Weng X."/>
            <person name="Barry K."/>
            <person name="Bonette J."/>
            <person name="Campitelli B."/>
            <person name="Daum C."/>
            <person name="Gordon S."/>
            <person name="Gould B."/>
            <person name="Lipzen A."/>
            <person name="MacQueen A."/>
            <person name="Palacio-Mejia J."/>
            <person name="Plott C."/>
            <person name="Shakirov E."/>
            <person name="Shu S."/>
            <person name="Yoshinaga Y."/>
            <person name="Zane M."/>
            <person name="Rokhsar D."/>
            <person name="Grimwood J."/>
            <person name="Schmutz J."/>
            <person name="Juenger T."/>
        </authorList>
    </citation>
    <scope>NUCLEOTIDE SEQUENCE [LARGE SCALE GENOMIC DNA]</scope>
    <source>
        <strain evidence="4">cv. HAL2</strain>
    </source>
</reference>